<dbReference type="RefSeq" id="WP_072999083.1">
    <property type="nucleotide sequence ID" value="NZ_FRAM01000003.1"/>
</dbReference>
<evidence type="ECO:0000313" key="1">
    <source>
        <dbReference type="EMBL" id="SHK54699.1"/>
    </source>
</evidence>
<name>A0A1M6TCT4_9FLAO</name>
<dbReference type="AlphaFoldDB" id="A0A1M6TCT4"/>
<evidence type="ECO:0000313" key="2">
    <source>
        <dbReference type="Proteomes" id="UP000184498"/>
    </source>
</evidence>
<protein>
    <submittedName>
        <fullName evidence="1">Uncharacterized protein</fullName>
    </submittedName>
</protein>
<keyword evidence="2" id="KW-1185">Reference proteome</keyword>
<reference evidence="2" key="1">
    <citation type="submission" date="2016-11" db="EMBL/GenBank/DDBJ databases">
        <authorList>
            <person name="Varghese N."/>
            <person name="Submissions S."/>
        </authorList>
    </citation>
    <scope>NUCLEOTIDE SEQUENCE [LARGE SCALE GENOMIC DNA]</scope>
    <source>
        <strain evidence="2">DSM 18016</strain>
    </source>
</reference>
<organism evidence="1 2">
    <name type="scientific">Epilithonimonas mollis</name>
    <dbReference type="NCBI Taxonomy" id="216903"/>
    <lineage>
        <taxon>Bacteria</taxon>
        <taxon>Pseudomonadati</taxon>
        <taxon>Bacteroidota</taxon>
        <taxon>Flavobacteriia</taxon>
        <taxon>Flavobacteriales</taxon>
        <taxon>Weeksellaceae</taxon>
        <taxon>Chryseobacterium group</taxon>
        <taxon>Epilithonimonas</taxon>
    </lineage>
</organism>
<dbReference type="OrthoDB" id="9871008at2"/>
<dbReference type="STRING" id="216903.SAMN05444371_2789"/>
<gene>
    <name evidence="1" type="ORF">SAMN05444371_2789</name>
</gene>
<accession>A0A1M6TCT4</accession>
<proteinExistence type="predicted"/>
<sequence>MTLQHIFIGFSLLVCNFSNAQQKDYKPFLETLFVQAKNDFKDIAGEENETSMFRDSKLKPEIGEIKISIMSYSKNLTWTIPLDKSKIVQKDTEDFIKTKFPANENYVIVDSDDLENENFMTKNVYLKHGDRKPKLIFQTFYYKDKEDTQKSSFSMIIYGK</sequence>
<dbReference type="EMBL" id="FRAM01000003">
    <property type="protein sequence ID" value="SHK54699.1"/>
    <property type="molecule type" value="Genomic_DNA"/>
</dbReference>
<dbReference type="Proteomes" id="UP000184498">
    <property type="component" value="Unassembled WGS sequence"/>
</dbReference>